<reference evidence="1" key="1">
    <citation type="journal article" date="2019" name="bioRxiv">
        <title>The Genome of the Zebra Mussel, Dreissena polymorpha: A Resource for Invasive Species Research.</title>
        <authorList>
            <person name="McCartney M.A."/>
            <person name="Auch B."/>
            <person name="Kono T."/>
            <person name="Mallez S."/>
            <person name="Zhang Y."/>
            <person name="Obille A."/>
            <person name="Becker A."/>
            <person name="Abrahante J.E."/>
            <person name="Garbe J."/>
            <person name="Badalamenti J.P."/>
            <person name="Herman A."/>
            <person name="Mangelson H."/>
            <person name="Liachko I."/>
            <person name="Sullivan S."/>
            <person name="Sone E.D."/>
            <person name="Koren S."/>
            <person name="Silverstein K.A.T."/>
            <person name="Beckman K.B."/>
            <person name="Gohl D.M."/>
        </authorList>
    </citation>
    <scope>NUCLEOTIDE SEQUENCE</scope>
    <source>
        <strain evidence="1">Duluth1</strain>
        <tissue evidence="1">Whole animal</tissue>
    </source>
</reference>
<gene>
    <name evidence="1" type="ORF">DPMN_133875</name>
</gene>
<protein>
    <submittedName>
        <fullName evidence="1">Uncharacterized protein</fullName>
    </submittedName>
</protein>
<dbReference type="Proteomes" id="UP000828390">
    <property type="component" value="Unassembled WGS sequence"/>
</dbReference>
<accession>A0A9D4FYR1</accession>
<organism evidence="1 2">
    <name type="scientific">Dreissena polymorpha</name>
    <name type="common">Zebra mussel</name>
    <name type="synonym">Mytilus polymorpha</name>
    <dbReference type="NCBI Taxonomy" id="45954"/>
    <lineage>
        <taxon>Eukaryota</taxon>
        <taxon>Metazoa</taxon>
        <taxon>Spiralia</taxon>
        <taxon>Lophotrochozoa</taxon>
        <taxon>Mollusca</taxon>
        <taxon>Bivalvia</taxon>
        <taxon>Autobranchia</taxon>
        <taxon>Heteroconchia</taxon>
        <taxon>Euheterodonta</taxon>
        <taxon>Imparidentia</taxon>
        <taxon>Neoheterodontei</taxon>
        <taxon>Myida</taxon>
        <taxon>Dreissenoidea</taxon>
        <taxon>Dreissenidae</taxon>
        <taxon>Dreissena</taxon>
    </lineage>
</organism>
<dbReference type="EMBL" id="JAIWYP010000006">
    <property type="protein sequence ID" value="KAH3805571.1"/>
    <property type="molecule type" value="Genomic_DNA"/>
</dbReference>
<evidence type="ECO:0000313" key="1">
    <source>
        <dbReference type="EMBL" id="KAH3805571.1"/>
    </source>
</evidence>
<keyword evidence="2" id="KW-1185">Reference proteome</keyword>
<name>A0A9D4FYR1_DREPO</name>
<evidence type="ECO:0000313" key="2">
    <source>
        <dbReference type="Proteomes" id="UP000828390"/>
    </source>
</evidence>
<comment type="caution">
    <text evidence="1">The sequence shown here is derived from an EMBL/GenBank/DDBJ whole genome shotgun (WGS) entry which is preliminary data.</text>
</comment>
<sequence length="66" mass="7296">MGGARCVSYDVKLLQLTLYALSVKSTIQIHIIYSPWSSTSENPSAMSPVCITSVYWYACNTTCLQT</sequence>
<proteinExistence type="predicted"/>
<reference evidence="1" key="2">
    <citation type="submission" date="2020-11" db="EMBL/GenBank/DDBJ databases">
        <authorList>
            <person name="McCartney M.A."/>
            <person name="Auch B."/>
            <person name="Kono T."/>
            <person name="Mallez S."/>
            <person name="Becker A."/>
            <person name="Gohl D.M."/>
            <person name="Silverstein K.A.T."/>
            <person name="Koren S."/>
            <person name="Bechman K.B."/>
            <person name="Herman A."/>
            <person name="Abrahante J.E."/>
            <person name="Garbe J."/>
        </authorList>
    </citation>
    <scope>NUCLEOTIDE SEQUENCE</scope>
    <source>
        <strain evidence="1">Duluth1</strain>
        <tissue evidence="1">Whole animal</tissue>
    </source>
</reference>
<dbReference type="AlphaFoldDB" id="A0A9D4FYR1"/>